<dbReference type="PROSITE" id="PS50110">
    <property type="entry name" value="RESPONSE_REGULATORY"/>
    <property type="match status" value="1"/>
</dbReference>
<organism evidence="4 5">
    <name type="scientific">Gemmobacter denitrificans</name>
    <dbReference type="NCBI Taxonomy" id="3123040"/>
    <lineage>
        <taxon>Bacteria</taxon>
        <taxon>Pseudomonadati</taxon>
        <taxon>Pseudomonadota</taxon>
        <taxon>Alphaproteobacteria</taxon>
        <taxon>Rhodobacterales</taxon>
        <taxon>Paracoccaceae</taxon>
        <taxon>Gemmobacter</taxon>
    </lineage>
</organism>
<dbReference type="PANTHER" id="PTHR44591">
    <property type="entry name" value="STRESS RESPONSE REGULATOR PROTEIN 1"/>
    <property type="match status" value="1"/>
</dbReference>
<feature type="domain" description="Response regulatory" evidence="3">
    <location>
        <begin position="8"/>
        <end position="125"/>
    </location>
</feature>
<reference evidence="4" key="1">
    <citation type="submission" date="2024-02" db="EMBL/GenBank/DDBJ databases">
        <title>Genome sequences of strain Gemmobacter sp. JM10B15.</title>
        <authorList>
            <person name="Zhang M."/>
        </authorList>
    </citation>
    <scope>NUCLEOTIDE SEQUENCE</scope>
    <source>
        <strain evidence="4">JM10B15</strain>
    </source>
</reference>
<evidence type="ECO:0000313" key="5">
    <source>
        <dbReference type="Proteomes" id="UP001431963"/>
    </source>
</evidence>
<dbReference type="SUPFAM" id="SSF52172">
    <property type="entry name" value="CheY-like"/>
    <property type="match status" value="1"/>
</dbReference>
<evidence type="ECO:0000256" key="2">
    <source>
        <dbReference type="PROSITE-ProRule" id="PRU00169"/>
    </source>
</evidence>
<keyword evidence="5" id="KW-1185">Reference proteome</keyword>
<protein>
    <submittedName>
        <fullName evidence="4">Response regulator</fullName>
    </submittedName>
</protein>
<dbReference type="Proteomes" id="UP001431963">
    <property type="component" value="Unassembled WGS sequence"/>
</dbReference>
<accession>A0ABU8BTR9</accession>
<gene>
    <name evidence="4" type="ORF">V6590_05625</name>
</gene>
<evidence type="ECO:0000256" key="1">
    <source>
        <dbReference type="ARBA" id="ARBA00022553"/>
    </source>
</evidence>
<dbReference type="RefSeq" id="WP_335420772.1">
    <property type="nucleotide sequence ID" value="NZ_JBALHR010000002.1"/>
</dbReference>
<evidence type="ECO:0000259" key="3">
    <source>
        <dbReference type="PROSITE" id="PS50110"/>
    </source>
</evidence>
<dbReference type="InterPro" id="IPR001789">
    <property type="entry name" value="Sig_transdc_resp-reg_receiver"/>
</dbReference>
<dbReference type="PANTHER" id="PTHR44591:SF23">
    <property type="entry name" value="CHEY SUBFAMILY"/>
    <property type="match status" value="1"/>
</dbReference>
<sequence>MSLKQSIHMMVVDDMTVSRGLIEQALDEIGVKNVQYESDPALALRKLAVKPVHLVLSDYHMPGMTGIGLLEALRTNRTTQRIGFILITGRPDKEILAQGQKLGMNNFLVKPFSTHQLRICIEKVVGPLG</sequence>
<name>A0ABU8BTR9_9RHOB</name>
<dbReference type="EMBL" id="JBALHR010000002">
    <property type="protein sequence ID" value="MEH7827618.1"/>
    <property type="molecule type" value="Genomic_DNA"/>
</dbReference>
<keyword evidence="1 2" id="KW-0597">Phosphoprotein</keyword>
<dbReference type="InterPro" id="IPR050595">
    <property type="entry name" value="Bact_response_regulator"/>
</dbReference>
<feature type="modified residue" description="4-aspartylphosphate" evidence="2">
    <location>
        <position position="58"/>
    </location>
</feature>
<dbReference type="Gene3D" id="3.40.50.2300">
    <property type="match status" value="1"/>
</dbReference>
<comment type="caution">
    <text evidence="4">The sequence shown here is derived from an EMBL/GenBank/DDBJ whole genome shotgun (WGS) entry which is preliminary data.</text>
</comment>
<dbReference type="InterPro" id="IPR011006">
    <property type="entry name" value="CheY-like_superfamily"/>
</dbReference>
<dbReference type="Pfam" id="PF00072">
    <property type="entry name" value="Response_reg"/>
    <property type="match status" value="1"/>
</dbReference>
<dbReference type="SMART" id="SM00448">
    <property type="entry name" value="REC"/>
    <property type="match status" value="1"/>
</dbReference>
<proteinExistence type="predicted"/>
<evidence type="ECO:0000313" key="4">
    <source>
        <dbReference type="EMBL" id="MEH7827618.1"/>
    </source>
</evidence>